<proteinExistence type="predicted"/>
<dbReference type="STRING" id="914234.M2QXU1"/>
<feature type="compositionally biased region" description="Low complexity" evidence="1">
    <location>
        <begin position="172"/>
        <end position="207"/>
    </location>
</feature>
<evidence type="ECO:0000256" key="1">
    <source>
        <dbReference type="SAM" id="MobiDB-lite"/>
    </source>
</evidence>
<dbReference type="Proteomes" id="UP000016930">
    <property type="component" value="Unassembled WGS sequence"/>
</dbReference>
<evidence type="ECO:0000313" key="2">
    <source>
        <dbReference type="EMBL" id="EMD30762.1"/>
    </source>
</evidence>
<feature type="compositionally biased region" description="Basic and acidic residues" evidence="1">
    <location>
        <begin position="143"/>
        <end position="171"/>
    </location>
</feature>
<dbReference type="HOGENOM" id="CLU_1069570_0_0_1"/>
<evidence type="ECO:0000313" key="3">
    <source>
        <dbReference type="Proteomes" id="UP000016930"/>
    </source>
</evidence>
<protein>
    <submittedName>
        <fullName evidence="2">Uncharacterized protein</fullName>
    </submittedName>
</protein>
<feature type="region of interest" description="Disordered" evidence="1">
    <location>
        <begin position="143"/>
        <end position="260"/>
    </location>
</feature>
<reference evidence="2 3" key="1">
    <citation type="journal article" date="2012" name="Proc. Natl. Acad. Sci. U.S.A.">
        <title>Comparative genomics of Ceriporiopsis subvermispora and Phanerochaete chrysosporium provide insight into selective ligninolysis.</title>
        <authorList>
            <person name="Fernandez-Fueyo E."/>
            <person name="Ruiz-Duenas F.J."/>
            <person name="Ferreira P."/>
            <person name="Floudas D."/>
            <person name="Hibbett D.S."/>
            <person name="Canessa P."/>
            <person name="Larrondo L.F."/>
            <person name="James T.Y."/>
            <person name="Seelenfreund D."/>
            <person name="Lobos S."/>
            <person name="Polanco R."/>
            <person name="Tello M."/>
            <person name="Honda Y."/>
            <person name="Watanabe T."/>
            <person name="Watanabe T."/>
            <person name="Ryu J.S."/>
            <person name="Kubicek C.P."/>
            <person name="Schmoll M."/>
            <person name="Gaskell J."/>
            <person name="Hammel K.E."/>
            <person name="St John F.J."/>
            <person name="Vanden Wymelenberg A."/>
            <person name="Sabat G."/>
            <person name="Splinter BonDurant S."/>
            <person name="Syed K."/>
            <person name="Yadav J.S."/>
            <person name="Doddapaneni H."/>
            <person name="Subramanian V."/>
            <person name="Lavin J.L."/>
            <person name="Oguiza J.A."/>
            <person name="Perez G."/>
            <person name="Pisabarro A.G."/>
            <person name="Ramirez L."/>
            <person name="Santoyo F."/>
            <person name="Master E."/>
            <person name="Coutinho P.M."/>
            <person name="Henrissat B."/>
            <person name="Lombard V."/>
            <person name="Magnuson J.K."/>
            <person name="Kuees U."/>
            <person name="Hori C."/>
            <person name="Igarashi K."/>
            <person name="Samejima M."/>
            <person name="Held B.W."/>
            <person name="Barry K.W."/>
            <person name="LaButti K.M."/>
            <person name="Lapidus A."/>
            <person name="Lindquist E.A."/>
            <person name="Lucas S.M."/>
            <person name="Riley R."/>
            <person name="Salamov A.A."/>
            <person name="Hoffmeister D."/>
            <person name="Schwenk D."/>
            <person name="Hadar Y."/>
            <person name="Yarden O."/>
            <person name="de Vries R.P."/>
            <person name="Wiebenga A."/>
            <person name="Stenlid J."/>
            <person name="Eastwood D."/>
            <person name="Grigoriev I.V."/>
            <person name="Berka R.M."/>
            <person name="Blanchette R.A."/>
            <person name="Kersten P."/>
            <person name="Martinez A.T."/>
            <person name="Vicuna R."/>
            <person name="Cullen D."/>
        </authorList>
    </citation>
    <scope>NUCLEOTIDE SEQUENCE [LARGE SCALE GENOMIC DNA]</scope>
    <source>
        <strain evidence="2 3">B</strain>
    </source>
</reference>
<keyword evidence="3" id="KW-1185">Reference proteome</keyword>
<sequence>MLHNNNLFRRGADQVILRDTAGRLDYSYVYAQLRDFHAFDRRLRDGRFNPDHHPYPAGYERFVQLWNQDEDCPFGFMGFEEASVSLIATPRPAPSLNNLAPTPAAPAANAAAPQFAPEDQEVYQGALIVTAEQAIRKRRFEKKCKAARVDRRAQRKQEKRELVAPRRDYPRSHSSYSSRSNGPANSPSGSRSTSPPGRRGRSPSSSRKATRPSTPELSDKDAEGEPDNTEDTPMLEAGVAASEGTGSAGGGDNTSGNVSA</sequence>
<organism evidence="2 3">
    <name type="scientific">Ceriporiopsis subvermispora (strain B)</name>
    <name type="common">White-rot fungus</name>
    <name type="synonym">Gelatoporia subvermispora</name>
    <dbReference type="NCBI Taxonomy" id="914234"/>
    <lineage>
        <taxon>Eukaryota</taxon>
        <taxon>Fungi</taxon>
        <taxon>Dikarya</taxon>
        <taxon>Basidiomycota</taxon>
        <taxon>Agaricomycotina</taxon>
        <taxon>Agaricomycetes</taxon>
        <taxon>Polyporales</taxon>
        <taxon>Gelatoporiaceae</taxon>
        <taxon>Gelatoporia</taxon>
    </lineage>
</organism>
<feature type="compositionally biased region" description="Low complexity" evidence="1">
    <location>
        <begin position="236"/>
        <end position="245"/>
    </location>
</feature>
<dbReference type="AlphaFoldDB" id="M2QXU1"/>
<dbReference type="EMBL" id="KB445854">
    <property type="protein sequence ID" value="EMD30762.1"/>
    <property type="molecule type" value="Genomic_DNA"/>
</dbReference>
<accession>M2QXU1</accession>
<name>M2QXU1_CERS8</name>
<gene>
    <name evidence="2" type="ORF">CERSUDRAFT_78637</name>
</gene>